<protein>
    <submittedName>
        <fullName evidence="1">Uncharacterized protein</fullName>
    </submittedName>
</protein>
<organism evidence="1 2">
    <name type="scientific">Lacticaseibacillus paracasei</name>
    <name type="common">Lactobacillus paracasei</name>
    <dbReference type="NCBI Taxonomy" id="1597"/>
    <lineage>
        <taxon>Bacteria</taxon>
        <taxon>Bacillati</taxon>
        <taxon>Bacillota</taxon>
        <taxon>Bacilli</taxon>
        <taxon>Lactobacillales</taxon>
        <taxon>Lactobacillaceae</taxon>
        <taxon>Lacticaseibacillus</taxon>
    </lineage>
</organism>
<dbReference type="RefSeq" id="WP_016382087.1">
    <property type="nucleotide sequence ID" value="NZ_CAXVTB010000030.1"/>
</dbReference>
<evidence type="ECO:0000313" key="2">
    <source>
        <dbReference type="Proteomes" id="UP000237433"/>
    </source>
</evidence>
<reference evidence="1 2" key="1">
    <citation type="journal article" date="2015" name="J. Am. Soc. Brew. Chem.">
        <title>Dissolved carbon dioxide selects for lactic acid bacteria able to grow in and spoil packaged beer.</title>
        <authorList>
            <person name="Bergsveinson J."/>
            <person name="Redekop A."/>
            <person name="Zoerb S."/>
            <person name="Ziola B."/>
        </authorList>
    </citation>
    <scope>NUCLEOTIDE SEQUENCE [LARGE SCALE GENOMIC DNA]</scope>
    <source>
        <strain evidence="1 2">CCC B1205</strain>
    </source>
</reference>
<evidence type="ECO:0000313" key="1">
    <source>
        <dbReference type="EMBL" id="POE38450.1"/>
    </source>
</evidence>
<gene>
    <name evidence="1" type="ORF">ACX51_15645</name>
</gene>
<dbReference type="AlphaFoldDB" id="A0ABD6VWA2"/>
<dbReference type="Proteomes" id="UP000237433">
    <property type="component" value="Unassembled WGS sequence"/>
</dbReference>
<name>A0ABD6VWA2_LACPA</name>
<dbReference type="EMBL" id="LGIY01000055">
    <property type="protein sequence ID" value="POE38450.1"/>
    <property type="molecule type" value="Genomic_DNA"/>
</dbReference>
<comment type="caution">
    <text evidence="1">The sequence shown here is derived from an EMBL/GenBank/DDBJ whole genome shotgun (WGS) entry which is preliminary data.</text>
</comment>
<proteinExistence type="predicted"/>
<accession>A0ABD6VWA2</accession>
<sequence>MTQLEYPLVGYEAQAAAQQRIFERYKAQIHLCIIDPDKFRIDSEERMQALVDDYAPLFTEMNFEQNIEDSGIDPNAIHVEVADPNGNEVTYAREALRKLTRGLHLDLGFYPARNRPMSSGKLVIKDSPRTHRIAFEFSHSLKDERPATLNPTDFVIQNFQACIDEITGTESSKMTK</sequence>